<dbReference type="Proteomes" id="UP001239083">
    <property type="component" value="Unassembled WGS sequence"/>
</dbReference>
<dbReference type="GO" id="GO:0008999">
    <property type="term" value="F:protein-N-terminal-alanine acetyltransferase activity"/>
    <property type="evidence" value="ECO:0007669"/>
    <property type="project" value="UniProtKB-EC"/>
</dbReference>
<keyword evidence="1 5" id="KW-0808">Transferase</keyword>
<keyword evidence="2 5" id="KW-0012">Acyltransferase</keyword>
<organism evidence="5 6">
    <name type="scientific">Agromyces ramosus</name>
    <dbReference type="NCBI Taxonomy" id="33879"/>
    <lineage>
        <taxon>Bacteria</taxon>
        <taxon>Bacillati</taxon>
        <taxon>Actinomycetota</taxon>
        <taxon>Actinomycetes</taxon>
        <taxon>Micrococcales</taxon>
        <taxon>Microbacteriaceae</taxon>
        <taxon>Agromyces</taxon>
    </lineage>
</organism>
<dbReference type="InterPro" id="IPR000182">
    <property type="entry name" value="GNAT_dom"/>
</dbReference>
<evidence type="ECO:0000256" key="1">
    <source>
        <dbReference type="ARBA" id="ARBA00022679"/>
    </source>
</evidence>
<evidence type="ECO:0000259" key="4">
    <source>
        <dbReference type="PROSITE" id="PS51186"/>
    </source>
</evidence>
<dbReference type="PROSITE" id="PS51186">
    <property type="entry name" value="GNAT"/>
    <property type="match status" value="1"/>
</dbReference>
<reference evidence="5 6" key="1">
    <citation type="submission" date="2023-07" db="EMBL/GenBank/DDBJ databases">
        <title>Comparative genomics of wheat-associated soil bacteria to identify genetic determinants of phenazine resistance.</title>
        <authorList>
            <person name="Mouncey N."/>
        </authorList>
    </citation>
    <scope>NUCLEOTIDE SEQUENCE [LARGE SCALE GENOMIC DNA]</scope>
    <source>
        <strain evidence="5 6">V3I3</strain>
    </source>
</reference>
<evidence type="ECO:0000313" key="5">
    <source>
        <dbReference type="EMBL" id="MDQ0893195.1"/>
    </source>
</evidence>
<evidence type="ECO:0000256" key="3">
    <source>
        <dbReference type="SAM" id="MobiDB-lite"/>
    </source>
</evidence>
<comment type="caution">
    <text evidence="5">The sequence shown here is derived from an EMBL/GenBank/DDBJ whole genome shotgun (WGS) entry which is preliminary data.</text>
</comment>
<dbReference type="PANTHER" id="PTHR43420:SF44">
    <property type="entry name" value="ACETYLTRANSFERASE YPEA"/>
    <property type="match status" value="1"/>
</dbReference>
<evidence type="ECO:0000256" key="2">
    <source>
        <dbReference type="ARBA" id="ARBA00023315"/>
    </source>
</evidence>
<feature type="region of interest" description="Disordered" evidence="3">
    <location>
        <begin position="56"/>
        <end position="76"/>
    </location>
</feature>
<dbReference type="PANTHER" id="PTHR43420">
    <property type="entry name" value="ACETYLTRANSFERASE"/>
    <property type="match status" value="1"/>
</dbReference>
<protein>
    <submittedName>
        <fullName evidence="5">Ribosomal-protein-alanine N-acetyltransferase</fullName>
        <ecNumber evidence="5">2.3.1.266</ecNumber>
    </submittedName>
</protein>
<name>A0ABU0R533_9MICO</name>
<keyword evidence="6" id="KW-1185">Reference proteome</keyword>
<dbReference type="SUPFAM" id="SSF55729">
    <property type="entry name" value="Acyl-CoA N-acyltransferases (Nat)"/>
    <property type="match status" value="1"/>
</dbReference>
<dbReference type="EC" id="2.3.1.266" evidence="5"/>
<dbReference type="RefSeq" id="WP_307039432.1">
    <property type="nucleotide sequence ID" value="NZ_JAUSYY010000001.1"/>
</dbReference>
<dbReference type="Gene3D" id="3.40.630.30">
    <property type="match status" value="1"/>
</dbReference>
<dbReference type="InterPro" id="IPR050680">
    <property type="entry name" value="YpeA/RimI_acetyltransf"/>
</dbReference>
<sequence length="208" mass="22003">MSVLMRRARVTDLDRIMRLERATFTDDAWPVDAMRRELEGEHGYYLIAVDDDAAAGPAAGDRDADGHAGDAEAEAGAGASADATALDPSLLGYAGLLAPKGGEQGDVQTIAVAPAARGLGLGRGLMHALITEARRRGIAQLFLEVRADNAIARSLYRSLGFEEIGVRPRYYRHGIDAVLMRLDVPPAVTRPASGGADVARGSVPEDAR</sequence>
<feature type="compositionally biased region" description="Basic and acidic residues" evidence="3">
    <location>
        <begin position="60"/>
        <end position="70"/>
    </location>
</feature>
<evidence type="ECO:0000313" key="6">
    <source>
        <dbReference type="Proteomes" id="UP001239083"/>
    </source>
</evidence>
<dbReference type="InterPro" id="IPR016181">
    <property type="entry name" value="Acyl_CoA_acyltransferase"/>
</dbReference>
<feature type="domain" description="N-acetyltransferase" evidence="4">
    <location>
        <begin position="3"/>
        <end position="185"/>
    </location>
</feature>
<gene>
    <name evidence="5" type="ORF">QFZ26_000750</name>
</gene>
<dbReference type="Pfam" id="PF00583">
    <property type="entry name" value="Acetyltransf_1"/>
    <property type="match status" value="1"/>
</dbReference>
<proteinExistence type="predicted"/>
<accession>A0ABU0R533</accession>
<dbReference type="EMBL" id="JAUSYY010000001">
    <property type="protein sequence ID" value="MDQ0893195.1"/>
    <property type="molecule type" value="Genomic_DNA"/>
</dbReference>